<keyword evidence="3" id="KW-0540">Nuclease</keyword>
<feature type="compositionally biased region" description="Basic and acidic residues" evidence="1">
    <location>
        <begin position="44"/>
        <end position="56"/>
    </location>
</feature>
<keyword evidence="3" id="KW-0269">Exonuclease</keyword>
<name>K6UV61_PLACD</name>
<dbReference type="EMBL" id="DF157100">
    <property type="protein sequence ID" value="GAB66145.1"/>
    <property type="molecule type" value="Genomic_DNA"/>
</dbReference>
<keyword evidence="3" id="KW-0378">Hydrolase</keyword>
<dbReference type="GO" id="GO:0004519">
    <property type="term" value="F:endonuclease activity"/>
    <property type="evidence" value="ECO:0007669"/>
    <property type="project" value="UniProtKB-KW"/>
</dbReference>
<feature type="region of interest" description="Disordered" evidence="1">
    <location>
        <begin position="122"/>
        <end position="159"/>
    </location>
</feature>
<dbReference type="PANTHER" id="PTHR12121:SF37">
    <property type="entry name" value="2',5'-PHOSPHODIESTERASE 12"/>
    <property type="match status" value="1"/>
</dbReference>
<dbReference type="OMA" id="YTNWNNN"/>
<dbReference type="AlphaFoldDB" id="K6UV61"/>
<dbReference type="PANTHER" id="PTHR12121">
    <property type="entry name" value="CARBON CATABOLITE REPRESSOR PROTEIN 4"/>
    <property type="match status" value="1"/>
</dbReference>
<dbReference type="Proteomes" id="UP000006319">
    <property type="component" value="Chromosome 8"/>
</dbReference>
<dbReference type="InterPro" id="IPR005135">
    <property type="entry name" value="Endo/exonuclease/phosphatase"/>
</dbReference>
<gene>
    <name evidence="3" type="ORF">PCYB_083060</name>
</gene>
<proteinExistence type="predicted"/>
<evidence type="ECO:0000256" key="1">
    <source>
        <dbReference type="SAM" id="MobiDB-lite"/>
    </source>
</evidence>
<keyword evidence="4" id="KW-1185">Reference proteome</keyword>
<feature type="compositionally biased region" description="Basic and acidic residues" evidence="1">
    <location>
        <begin position="19"/>
        <end position="29"/>
    </location>
</feature>
<dbReference type="eggNOG" id="KOG0620">
    <property type="taxonomic scope" value="Eukaryota"/>
</dbReference>
<dbReference type="GO" id="GO:0000175">
    <property type="term" value="F:3'-5'-RNA exonuclease activity"/>
    <property type="evidence" value="ECO:0007669"/>
    <property type="project" value="TreeGrafter"/>
</dbReference>
<evidence type="ECO:0000313" key="4">
    <source>
        <dbReference type="Proteomes" id="UP000006319"/>
    </source>
</evidence>
<sequence length="688" mass="80741">MCASGGSAPARDSTVINESKQKQETDAHSDISTNENKSTGMSIHSKENGDVREENNHCGQSRKPFTVEQLEEIRKNCSYLKINETESDEYSIELYFHFREFKLLRKKDETVKSLTNRIILNMKKSNRKRKKRPSKNYNQSVEQPTGDDSTIEKEEDPPNDIHFFDKENNMVEDNSILINVVDKLSYILINEHKVEVFKGLYDLKQIYVSMDVYRGHPIIPVNAPMEDLHSYVHYWTYAHDKKVIQSRDLFYKPRKEDTNKKLQLVIYNKKKPFFFYVTNEIEVLSNEFEEDLKRKGERYLHFEKVLKTDEPSSDNILRILTYNILAPIYTNTKYALEYMFKNIDPCYLKTNYRSHLLIHDISYDYDIICLQEVSEHLHSNLFSVYLHDEFYSSYKPKNSHGNDGCSLFVNKKKFTLIEYKNYEFNQVVKLPELKDVYDSFINLGNDLEEIIREIKTVFQVGIYTHRSSTNIFLVANTHFYFHSLASHIRALQSHSLLHILETLKKEYEQKCGKTVYVVLSGDLNTNFESEVFSFLEGKDINSDSDLWVNSKLFKKEYDDLNKYPTLFDLGKNEHNNEKIIGPHLDRKKFLPLYSAYKKGDIAYTNWNNNFIDVLDYIFLSPGLKVRRVLKGIDKESFEKYKGVLSPINPSDHISIAAEYSIWLVENFSARLLVAWEIEDEVEVLAVSM</sequence>
<dbReference type="GO" id="GO:0005739">
    <property type="term" value="C:mitochondrion"/>
    <property type="evidence" value="ECO:0007669"/>
    <property type="project" value="TreeGrafter"/>
</dbReference>
<dbReference type="Gene3D" id="3.60.10.10">
    <property type="entry name" value="Endonuclease/exonuclease/phosphatase"/>
    <property type="match status" value="1"/>
</dbReference>
<dbReference type="OrthoDB" id="412787at2759"/>
<keyword evidence="3" id="KW-0255">Endonuclease</keyword>
<evidence type="ECO:0000313" key="3">
    <source>
        <dbReference type="EMBL" id="GAB66145.1"/>
    </source>
</evidence>
<organism evidence="3 4">
    <name type="scientific">Plasmodium cynomolgi (strain B)</name>
    <dbReference type="NCBI Taxonomy" id="1120755"/>
    <lineage>
        <taxon>Eukaryota</taxon>
        <taxon>Sar</taxon>
        <taxon>Alveolata</taxon>
        <taxon>Apicomplexa</taxon>
        <taxon>Aconoidasida</taxon>
        <taxon>Haemosporida</taxon>
        <taxon>Plasmodiidae</taxon>
        <taxon>Plasmodium</taxon>
        <taxon>Plasmodium (Plasmodium)</taxon>
    </lineage>
</organism>
<feature type="compositionally biased region" description="Polar residues" evidence="1">
    <location>
        <begin position="30"/>
        <end position="42"/>
    </location>
</feature>
<evidence type="ECO:0000259" key="2">
    <source>
        <dbReference type="Pfam" id="PF03372"/>
    </source>
</evidence>
<dbReference type="GO" id="GO:0000288">
    <property type="term" value="P:nuclear-transcribed mRNA catabolic process, deadenylation-dependent decay"/>
    <property type="evidence" value="ECO:0007669"/>
    <property type="project" value="TreeGrafter"/>
</dbReference>
<feature type="domain" description="Endonuclease/exonuclease/phosphatase" evidence="2">
    <location>
        <begin position="351"/>
        <end position="652"/>
    </location>
</feature>
<dbReference type="Pfam" id="PF03372">
    <property type="entry name" value="Exo_endo_phos"/>
    <property type="match status" value="1"/>
</dbReference>
<dbReference type="SUPFAM" id="SSF56219">
    <property type="entry name" value="DNase I-like"/>
    <property type="match status" value="1"/>
</dbReference>
<dbReference type="InterPro" id="IPR050410">
    <property type="entry name" value="CCR4/nocturin_mRNA_transcr"/>
</dbReference>
<accession>K6UV61</accession>
<dbReference type="PhylomeDB" id="K6UV61"/>
<dbReference type="VEuPathDB" id="PlasmoDB:PCYB_083060"/>
<protein>
    <submittedName>
        <fullName evidence="3">Endonuclease/exonuclease/phosphatase domain containing protein</fullName>
    </submittedName>
</protein>
<feature type="compositionally biased region" description="Polar residues" evidence="1">
    <location>
        <begin position="137"/>
        <end position="148"/>
    </location>
</feature>
<dbReference type="RefSeq" id="XP_004222092.1">
    <property type="nucleotide sequence ID" value="XM_004222044.1"/>
</dbReference>
<dbReference type="GeneID" id="14692495"/>
<feature type="region of interest" description="Disordered" evidence="1">
    <location>
        <begin position="1"/>
        <end position="63"/>
    </location>
</feature>
<dbReference type="InterPro" id="IPR036691">
    <property type="entry name" value="Endo/exonu/phosph_ase_sf"/>
</dbReference>
<feature type="compositionally biased region" description="Basic residues" evidence="1">
    <location>
        <begin position="124"/>
        <end position="134"/>
    </location>
</feature>
<reference evidence="3 4" key="1">
    <citation type="journal article" date="2012" name="Nat. Genet.">
        <title>Plasmodium cynomolgi genome sequences provide insight into Plasmodium vivax and the monkey malaria clade.</title>
        <authorList>
            <person name="Tachibana S."/>
            <person name="Sullivan S.A."/>
            <person name="Kawai S."/>
            <person name="Nakamura S."/>
            <person name="Kim H.R."/>
            <person name="Goto N."/>
            <person name="Arisue N."/>
            <person name="Palacpac N.M.Q."/>
            <person name="Honma H."/>
            <person name="Yagi M."/>
            <person name="Tougan T."/>
            <person name="Katakai Y."/>
            <person name="Kaneko O."/>
            <person name="Mita T."/>
            <person name="Kita K."/>
            <person name="Yasutomi Y."/>
            <person name="Sutton P.L."/>
            <person name="Shakhbatyan R."/>
            <person name="Horii T."/>
            <person name="Yasunaga T."/>
            <person name="Barnwell J.W."/>
            <person name="Escalante A.A."/>
            <person name="Carlton J.M."/>
            <person name="Tanabe K."/>
        </authorList>
    </citation>
    <scope>NUCLEOTIDE SEQUENCE [LARGE SCALE GENOMIC DNA]</scope>
    <source>
        <strain evidence="3 4">B</strain>
    </source>
</reference>
<dbReference type="KEGG" id="pcy:PCYB_083060"/>